<evidence type="ECO:0000313" key="2">
    <source>
        <dbReference type="EMBL" id="QCD67270.1"/>
    </source>
</evidence>
<dbReference type="RefSeq" id="WP_012807524.1">
    <property type="nucleotide sequence ID" value="NZ_CP039376.1"/>
</dbReference>
<accession>A0A4D6KGD5</accession>
<dbReference type="AlphaFoldDB" id="A0A4D6KGD5"/>
<dbReference type="Proteomes" id="UP000297053">
    <property type="component" value="Plasmid unnamed1"/>
</dbReference>
<dbReference type="KEGG" id="halz:E5139_16665"/>
<dbReference type="EMBL" id="CP039376">
    <property type="protein sequence ID" value="QCD67270.1"/>
    <property type="molecule type" value="Genomic_DNA"/>
</dbReference>
<sequence>MFETRLGVALSKRGEDVTAIGKNVEYPSWTKLTDSEKQKILNNMPDEVSKGRVAQALNGKSMDLDVIANGNYVEAKNTPSTNSRVKPEKILDKYIRFKALQALGKAPDGQMIIRPSNIADKNNALSEVRNSKKINGINDIKIKSGEKANEFYLNDDVKNSLTSQKSDAKYLDSPSSKQINNAGLDNIENDNSVTHTDEVPNSRGKLQSARRSSVEPATGD</sequence>
<name>A0A4D6KGD5_9EURY</name>
<protein>
    <submittedName>
        <fullName evidence="2">Uncharacterized protein</fullName>
    </submittedName>
</protein>
<gene>
    <name evidence="2" type="ORF">E5139_16665</name>
</gene>
<feature type="region of interest" description="Disordered" evidence="1">
    <location>
        <begin position="165"/>
        <end position="220"/>
    </location>
</feature>
<proteinExistence type="predicted"/>
<dbReference type="GeneID" id="31401279"/>
<evidence type="ECO:0000313" key="3">
    <source>
        <dbReference type="Proteomes" id="UP000297053"/>
    </source>
</evidence>
<keyword evidence="2" id="KW-0614">Plasmid</keyword>
<feature type="compositionally biased region" description="Polar residues" evidence="1">
    <location>
        <begin position="173"/>
        <end position="194"/>
    </location>
</feature>
<geneLocation type="plasmid" evidence="2">
    <name>unnamed1</name>
</geneLocation>
<organism evidence="2 3">
    <name type="scientific">Halomicrobium mukohataei</name>
    <dbReference type="NCBI Taxonomy" id="57705"/>
    <lineage>
        <taxon>Archaea</taxon>
        <taxon>Methanobacteriati</taxon>
        <taxon>Methanobacteriota</taxon>
        <taxon>Stenosarchaea group</taxon>
        <taxon>Halobacteria</taxon>
        <taxon>Halobacteriales</taxon>
        <taxon>Haloarculaceae</taxon>
        <taxon>Halomicrobium</taxon>
    </lineage>
</organism>
<reference evidence="2 3" key="2">
    <citation type="submission" date="2019-04" db="EMBL/GenBank/DDBJ databases">
        <authorList>
            <person name="Yang S."/>
            <person name="Wei W."/>
        </authorList>
    </citation>
    <scope>NUCLEOTIDE SEQUENCE [LARGE SCALE GENOMIC DNA]</scope>
    <source>
        <strain evidence="3">ZP60</strain>
        <plasmid evidence="2 3">unnamed1</plasmid>
    </source>
</reference>
<reference evidence="2 3" key="1">
    <citation type="submission" date="2019-04" db="EMBL/GenBank/DDBJ databases">
        <title>Complete genome sequence of Arthrobacter sp. ZXY-2 associated with effective atrazine degradation and salt adaptation.</title>
        <authorList>
            <person name="Zhao X."/>
        </authorList>
    </citation>
    <scope>NUCLEOTIDE SEQUENCE [LARGE SCALE GENOMIC DNA]</scope>
    <source>
        <strain evidence="3">ZP60</strain>
        <plasmid evidence="2 3">unnamed1</plasmid>
    </source>
</reference>
<evidence type="ECO:0000256" key="1">
    <source>
        <dbReference type="SAM" id="MobiDB-lite"/>
    </source>
</evidence>